<protein>
    <recommendedName>
        <fullName evidence="4">mannose-6-phosphate isomerase</fullName>
        <ecNumber evidence="4">5.3.1.8</ecNumber>
    </recommendedName>
    <alternativeName>
        <fullName evidence="8">Phosphohexomutase</fullName>
    </alternativeName>
    <alternativeName>
        <fullName evidence="9">Phosphomannose isomerase</fullName>
    </alternativeName>
</protein>
<evidence type="ECO:0000259" key="14">
    <source>
        <dbReference type="Pfam" id="PF20511"/>
    </source>
</evidence>
<dbReference type="PRINTS" id="PR00714">
    <property type="entry name" value="MAN6PISMRASE"/>
</dbReference>
<dbReference type="UniPathway" id="UPA00126">
    <property type="reaction ID" value="UER00423"/>
</dbReference>
<evidence type="ECO:0000256" key="5">
    <source>
        <dbReference type="ARBA" id="ARBA00022723"/>
    </source>
</evidence>
<dbReference type="InterPro" id="IPR001250">
    <property type="entry name" value="Man6P_Isoase-1"/>
</dbReference>
<comment type="cofactor">
    <cofactor evidence="11">
        <name>Zn(2+)</name>
        <dbReference type="ChEBI" id="CHEBI:29105"/>
    </cofactor>
    <text evidence="11">Binds 1 zinc ion per subunit.</text>
</comment>
<dbReference type="Pfam" id="PF20511">
    <property type="entry name" value="PMI_typeI_cat"/>
    <property type="match status" value="1"/>
</dbReference>
<dbReference type="GO" id="GO:0004476">
    <property type="term" value="F:mannose-6-phosphate isomerase activity"/>
    <property type="evidence" value="ECO:0007669"/>
    <property type="project" value="UniProtKB-EC"/>
</dbReference>
<dbReference type="GO" id="GO:0005829">
    <property type="term" value="C:cytosol"/>
    <property type="evidence" value="ECO:0007669"/>
    <property type="project" value="TreeGrafter"/>
</dbReference>
<dbReference type="GO" id="GO:0009298">
    <property type="term" value="P:GDP-mannose biosynthetic process"/>
    <property type="evidence" value="ECO:0007669"/>
    <property type="project" value="UniProtKB-UniPathway"/>
</dbReference>
<feature type="binding site" evidence="11">
    <location>
        <position position="166"/>
    </location>
    <ligand>
        <name>Zn(2+)</name>
        <dbReference type="ChEBI" id="CHEBI:29105"/>
    </ligand>
</feature>
<evidence type="ECO:0000256" key="2">
    <source>
        <dbReference type="ARBA" id="ARBA00004666"/>
    </source>
</evidence>
<dbReference type="Proteomes" id="UP000192578">
    <property type="component" value="Unassembled WGS sequence"/>
</dbReference>
<evidence type="ECO:0000256" key="3">
    <source>
        <dbReference type="ARBA" id="ARBA00010772"/>
    </source>
</evidence>
<organism evidence="16 17">
    <name type="scientific">Hypsibius exemplaris</name>
    <name type="common">Freshwater tardigrade</name>
    <dbReference type="NCBI Taxonomy" id="2072580"/>
    <lineage>
        <taxon>Eukaryota</taxon>
        <taxon>Metazoa</taxon>
        <taxon>Ecdysozoa</taxon>
        <taxon>Tardigrada</taxon>
        <taxon>Eutardigrada</taxon>
        <taxon>Parachela</taxon>
        <taxon>Hypsibioidea</taxon>
        <taxon>Hypsibiidae</taxon>
        <taxon>Hypsibius</taxon>
    </lineage>
</organism>
<dbReference type="PANTHER" id="PTHR10309:SF0">
    <property type="entry name" value="MANNOSE-6-PHOSPHATE ISOMERASE"/>
    <property type="match status" value="1"/>
</dbReference>
<evidence type="ECO:0000256" key="11">
    <source>
        <dbReference type="PIRSR" id="PIRSR001480-2"/>
    </source>
</evidence>
<dbReference type="InterPro" id="IPR011051">
    <property type="entry name" value="RmlC_Cupin_sf"/>
</dbReference>
<dbReference type="NCBIfam" id="TIGR00218">
    <property type="entry name" value="manA"/>
    <property type="match status" value="1"/>
</dbReference>
<evidence type="ECO:0000256" key="8">
    <source>
        <dbReference type="ARBA" id="ARBA00029741"/>
    </source>
</evidence>
<keyword evidence="17" id="KW-1185">Reference proteome</keyword>
<evidence type="ECO:0000313" key="17">
    <source>
        <dbReference type="Proteomes" id="UP000192578"/>
    </source>
</evidence>
<dbReference type="Gene3D" id="1.10.441.10">
    <property type="entry name" value="Phosphomannose Isomerase, domain 2"/>
    <property type="match status" value="1"/>
</dbReference>
<feature type="domain" description="Phosphomannose isomerase type I helical insertion" evidence="15">
    <location>
        <begin position="225"/>
        <end position="312"/>
    </location>
</feature>
<accession>A0A1W0X3L5</accession>
<evidence type="ECO:0000259" key="15">
    <source>
        <dbReference type="Pfam" id="PF20512"/>
    </source>
</evidence>
<feature type="binding site" evidence="11">
    <location>
        <position position="191"/>
    </location>
    <ligand>
        <name>Zn(2+)</name>
        <dbReference type="ChEBI" id="CHEBI:29105"/>
    </ligand>
</feature>
<dbReference type="CDD" id="cd07011">
    <property type="entry name" value="cupin_PMI_type_I_N"/>
    <property type="match status" value="1"/>
</dbReference>
<reference evidence="17" key="1">
    <citation type="submission" date="2017-01" db="EMBL/GenBank/DDBJ databases">
        <title>Comparative genomics of anhydrobiosis in the tardigrade Hypsibius dujardini.</title>
        <authorList>
            <person name="Yoshida Y."/>
            <person name="Koutsovoulos G."/>
            <person name="Laetsch D."/>
            <person name="Stevens L."/>
            <person name="Kumar S."/>
            <person name="Horikawa D."/>
            <person name="Ishino K."/>
            <person name="Komine S."/>
            <person name="Tomita M."/>
            <person name="Blaxter M."/>
            <person name="Arakawa K."/>
        </authorList>
    </citation>
    <scope>NUCLEOTIDE SEQUENCE [LARGE SCALE GENOMIC DNA]</scope>
    <source>
        <strain evidence="17">Z151</strain>
    </source>
</reference>
<comment type="caution">
    <text evidence="16">The sequence shown here is derived from an EMBL/GenBank/DDBJ whole genome shotgun (WGS) entry which is preliminary data.</text>
</comment>
<evidence type="ECO:0000256" key="6">
    <source>
        <dbReference type="ARBA" id="ARBA00022833"/>
    </source>
</evidence>
<comment type="catalytic activity">
    <reaction evidence="1">
        <text>D-mannose 6-phosphate = D-fructose 6-phosphate</text>
        <dbReference type="Rhea" id="RHEA:12356"/>
        <dbReference type="ChEBI" id="CHEBI:58735"/>
        <dbReference type="ChEBI" id="CHEBI:61527"/>
        <dbReference type="EC" id="5.3.1.8"/>
    </reaction>
</comment>
<dbReference type="PROSITE" id="PS00966">
    <property type="entry name" value="PMI_I_2"/>
    <property type="match status" value="1"/>
</dbReference>
<evidence type="ECO:0000256" key="12">
    <source>
        <dbReference type="RuleBase" id="RU004248"/>
    </source>
</evidence>
<feature type="binding site" evidence="11">
    <location>
        <position position="331"/>
    </location>
    <ligand>
        <name>Zn(2+)</name>
        <dbReference type="ChEBI" id="CHEBI:29105"/>
    </ligand>
</feature>
<gene>
    <name evidence="16" type="ORF">BV898_03950</name>
</gene>
<dbReference type="SUPFAM" id="SSF51182">
    <property type="entry name" value="RmlC-like cupins"/>
    <property type="match status" value="1"/>
</dbReference>
<evidence type="ECO:0000256" key="7">
    <source>
        <dbReference type="ARBA" id="ARBA00023235"/>
    </source>
</evidence>
<dbReference type="AlphaFoldDB" id="A0A1W0X3L5"/>
<keyword evidence="6 11" id="KW-0862">Zinc</keyword>
<dbReference type="InterPro" id="IPR046457">
    <property type="entry name" value="PMI_typeI_cat"/>
</dbReference>
<dbReference type="PIRSF" id="PIRSF001480">
    <property type="entry name" value="Mannose-6-phosphate_isomerase"/>
    <property type="match status" value="1"/>
</dbReference>
<evidence type="ECO:0000256" key="4">
    <source>
        <dbReference type="ARBA" id="ARBA00011956"/>
    </source>
</evidence>
<dbReference type="InterPro" id="IPR046458">
    <property type="entry name" value="PMI_typeI_hel"/>
</dbReference>
<dbReference type="EMBL" id="MTYJ01000019">
    <property type="protein sequence ID" value="OQV22105.1"/>
    <property type="molecule type" value="Genomic_DNA"/>
</dbReference>
<dbReference type="PANTHER" id="PTHR10309">
    <property type="entry name" value="MANNOSE-6-PHOSPHATE ISOMERASE"/>
    <property type="match status" value="1"/>
</dbReference>
<keyword evidence="7 16" id="KW-0413">Isomerase</keyword>
<evidence type="ECO:0000313" key="16">
    <source>
        <dbReference type="EMBL" id="OQV22105.1"/>
    </source>
</evidence>
<evidence type="ECO:0000256" key="13">
    <source>
        <dbReference type="SAM" id="MobiDB-lite"/>
    </source>
</evidence>
<keyword evidence="5 11" id="KW-0479">Metal-binding</keyword>
<feature type="binding site" evidence="11">
    <location>
        <position position="164"/>
    </location>
    <ligand>
        <name>Zn(2+)</name>
        <dbReference type="ChEBI" id="CHEBI:29105"/>
    </ligand>
</feature>
<dbReference type="GO" id="GO:0008270">
    <property type="term" value="F:zinc ion binding"/>
    <property type="evidence" value="ECO:0007669"/>
    <property type="project" value="InterPro"/>
</dbReference>
<dbReference type="InterPro" id="IPR018050">
    <property type="entry name" value="Pmannose_isomerase-type1_CS"/>
</dbReference>
<dbReference type="InterPro" id="IPR016305">
    <property type="entry name" value="Mannose-6-P_Isomerase"/>
</dbReference>
<proteinExistence type="inferred from homology"/>
<comment type="similarity">
    <text evidence="3">Belongs to the mannose-6-phosphate isomerase type 1 family.</text>
</comment>
<dbReference type="EC" id="5.3.1.8" evidence="4"/>
<dbReference type="InterPro" id="IPR014710">
    <property type="entry name" value="RmlC-like_jellyroll"/>
</dbReference>
<feature type="domain" description="Phosphomannose isomerase type I catalytic" evidence="14">
    <location>
        <begin position="59"/>
        <end position="208"/>
    </location>
</feature>
<dbReference type="OrthoDB" id="6605218at2759"/>
<dbReference type="Pfam" id="PF20512">
    <property type="entry name" value="PMI_typeI_hel"/>
    <property type="match status" value="1"/>
</dbReference>
<evidence type="ECO:0000256" key="10">
    <source>
        <dbReference type="PIRSR" id="PIRSR001480-1"/>
    </source>
</evidence>
<evidence type="ECO:0000256" key="1">
    <source>
        <dbReference type="ARBA" id="ARBA00000757"/>
    </source>
</evidence>
<evidence type="ECO:0000256" key="9">
    <source>
        <dbReference type="ARBA" id="ARBA00030762"/>
    </source>
</evidence>
<dbReference type="PROSITE" id="PS00965">
    <property type="entry name" value="PMI_I_1"/>
    <property type="match status" value="1"/>
</dbReference>
<sequence length="473" mass="52693">MSESIKSKFFGAVKNVNQKVKDLLDESTSPCASPAVRMMQKPPPAAVSDGNMEDEIRALRLICSVQKYEWGKPGRSSLVAQLAESGATDEKIDDSKPYAELWMGTHPKGPCYVLLPGNKGHLLSDYLEKNTYLLGDALIQRFGGENGLPFLFKVLSINKALSIQMHPTKEHAEQLHKRDPKNYPDSNHKPELAIALTPFQALIGFRPLIEILNFIRMIPELRAVLGEETCVRVEKGMTGPIQDDQLKALKMAFTTLMQADHATLLTQGTNLFKYFKAMSTDHKNLFQEHGHIFLQLWEEFPGDVGCFCVFFMNHIILQPGEAIFLGPNNPHAYLKGDCVEVMANSDNVVRAGLTPKFRDVDVLTEYVDYSQGPGEDYKFPLTHDNDDVWTSYYLPPVSEFGVARTEIPDANAIYTLPELGSASILLCLTGSAKCSIAEENIEKGTVWLLPANTEAEIRILEGPIVLYRAFAQV</sequence>
<dbReference type="Gene3D" id="2.60.120.10">
    <property type="entry name" value="Jelly Rolls"/>
    <property type="match status" value="2"/>
</dbReference>
<dbReference type="GO" id="GO:0005975">
    <property type="term" value="P:carbohydrate metabolic process"/>
    <property type="evidence" value="ECO:0007669"/>
    <property type="project" value="InterPro"/>
</dbReference>
<comment type="pathway">
    <text evidence="2 12">Nucleotide-sugar biosynthesis; GDP-alpha-D-mannose biosynthesis; alpha-D-mannose 1-phosphate from D-fructose 6-phosphate: step 1/2.</text>
</comment>
<feature type="active site" evidence="10">
    <location>
        <position position="350"/>
    </location>
</feature>
<name>A0A1W0X3L5_HYPEX</name>
<feature type="region of interest" description="Disordered" evidence="13">
    <location>
        <begin position="31"/>
        <end position="50"/>
    </location>
</feature>